<dbReference type="InterPro" id="IPR050560">
    <property type="entry name" value="MYB_TF"/>
</dbReference>
<feature type="compositionally biased region" description="Low complexity" evidence="1">
    <location>
        <begin position="854"/>
        <end position="882"/>
    </location>
</feature>
<gene>
    <name evidence="4" type="primary">PLEST007584</name>
    <name evidence="4" type="ORF">PLESTB_001585600</name>
</gene>
<feature type="compositionally biased region" description="Polar residues" evidence="1">
    <location>
        <begin position="926"/>
        <end position="936"/>
    </location>
</feature>
<dbReference type="AlphaFoldDB" id="A0A9W6F8H0"/>
<feature type="compositionally biased region" description="Polar residues" evidence="1">
    <location>
        <begin position="756"/>
        <end position="766"/>
    </location>
</feature>
<dbReference type="EMBL" id="BRXU01000033">
    <property type="protein sequence ID" value="GLC60208.1"/>
    <property type="molecule type" value="Genomic_DNA"/>
</dbReference>
<feature type="compositionally biased region" description="Basic residues" evidence="1">
    <location>
        <begin position="467"/>
        <end position="485"/>
    </location>
</feature>
<sequence>MSRRCRNYCDDSDSDVDLPRSGRASRSGASRKGSGEFGMKSRKEQSRPWSQEESEWLIQVVSKTSTNLDNINWQDVAKQVPGRTGKQCREKWKNDLRPNICKEPWSLKEEYVLAVAHSLHGNRWSEVAKYLPTRPENTIKNRWYATNRAKAEVKIRTFLWLYSDLVDRQSFPAGPEAIDKARDLYRQLPDVVPLEEFEVPVDFYIAKTADGCPASLDTRPEIKIIGRGKAKPHVPGATTVGGGGGGGGSAAAAAVLSAVRGAAARRPGAGAAAATSAAAAAVAASAAAAAVAAAAAAGTRAKGKGADSGSGSGHSEGDANCYVKVGGLAGELPAVGPAKATPKKRKVAGLVEGNCASPAGTPTKLVKAEPSSTAEPLGVVAAAGGGDAAVAVAVSARVRGAAAAAAEDPRASPLAGSHMTAAQGALMAASPAASGTAAATAAAATVTTGGVGRGGRGGSAGGAATASHHHSHSHHHNNNHHHNHHQGTSPLDPELLWQTAIEPFSHHHHHHHQVNNNGGGGAGGAGNNSSPNAGLSAQKGRRISTSRLGGGAPTRASGTAAAAHMQHQHHHHNPAAAALGPGMYGTPSCGPAAAGSQGGDPEPLQSLFSGSTARLVNSEGGASSAADLGGLFGQLGPNSLNGLLEDPDGVGGGVGGGAVSGGGGGGHDVGDQDLLALTDGLDLASLTALIGPNEMHGDVGRWGLETNSDCAHEAMAGLAADVLSQMPEPATPHMQQHPHQHHQQHHQQHQQMTPHNHLNQTATIPSQQQQQQGAGQQQQQQNPHLHAHHHHPMYAQQQQQQQHPSVRHAASMGSAQQPSPSQSLLLQQRQQHPSHPHSLSQGSYPLHPQGLSPQQLQQQQQQQQQLMHQQQQQQQQLMQQQHESACSPRQQQQLVSRGPGQQQQQQQGLNDASSPQQQQQSMQGSHDVTSGLSYMSYQRRMAPGGALPPSASRPQAPPSATPGAAGAPQPHHSLPQHPMYGGPSYMPPHSHPGSAAGPQTPGPAMLHSAGGRGMMAGGPSPSPVKYGMASPYAVPGPPPPGAPYGVSGPPPPPYMMPMNVRGGYYKVPSSRMPGVMPRSMLPYAPPPYGMPMYPSHGMPPGYLDSPQQQQQQQTGLGPGAEGGSHHTPSSQGGPLEPCTPAGMGMGSSATGPMRTGGVLSQGGAGLEPPSGMGPLGMGRAYGDMASAAGAPGAGQGM</sequence>
<dbReference type="InterPro" id="IPR001005">
    <property type="entry name" value="SANT/Myb"/>
</dbReference>
<evidence type="ECO:0000313" key="5">
    <source>
        <dbReference type="Proteomes" id="UP001165080"/>
    </source>
</evidence>
<feature type="compositionally biased region" description="Basic residues" evidence="1">
    <location>
        <begin position="736"/>
        <end position="748"/>
    </location>
</feature>
<keyword evidence="5" id="KW-1185">Reference proteome</keyword>
<dbReference type="InterPro" id="IPR009057">
    <property type="entry name" value="Homeodomain-like_sf"/>
</dbReference>
<feature type="compositionally biased region" description="Gly residues" evidence="1">
    <location>
        <begin position="517"/>
        <end position="526"/>
    </location>
</feature>
<proteinExistence type="predicted"/>
<feature type="region of interest" description="Disordered" evidence="1">
    <location>
        <begin position="728"/>
        <end position="1022"/>
    </location>
</feature>
<feature type="region of interest" description="Disordered" evidence="1">
    <location>
        <begin position="1"/>
        <end position="50"/>
    </location>
</feature>
<accession>A0A9W6F8H0</accession>
<feature type="compositionally biased region" description="Low complexity" evidence="1">
    <location>
        <begin position="1095"/>
        <end position="1113"/>
    </location>
</feature>
<feature type="domain" description="HTH myb-type" evidence="3">
    <location>
        <begin position="102"/>
        <end position="151"/>
    </location>
</feature>
<dbReference type="CDD" id="cd00167">
    <property type="entry name" value="SANT"/>
    <property type="match status" value="2"/>
</dbReference>
<dbReference type="Proteomes" id="UP001165080">
    <property type="component" value="Unassembled WGS sequence"/>
</dbReference>
<feature type="compositionally biased region" description="Low complexity" evidence="1">
    <location>
        <begin position="961"/>
        <end position="973"/>
    </location>
</feature>
<dbReference type="Pfam" id="PF13921">
    <property type="entry name" value="Myb_DNA-bind_6"/>
    <property type="match status" value="1"/>
</dbReference>
<feature type="compositionally biased region" description="Low complexity" evidence="1">
    <location>
        <begin position="527"/>
        <end position="537"/>
    </location>
</feature>
<dbReference type="Gene3D" id="1.10.10.60">
    <property type="entry name" value="Homeodomain-like"/>
    <property type="match status" value="2"/>
</dbReference>
<feature type="region of interest" description="Disordered" evidence="1">
    <location>
        <begin position="1095"/>
        <end position="1197"/>
    </location>
</feature>
<evidence type="ECO:0000256" key="1">
    <source>
        <dbReference type="SAM" id="MobiDB-lite"/>
    </source>
</evidence>
<evidence type="ECO:0000259" key="2">
    <source>
        <dbReference type="PROSITE" id="PS50090"/>
    </source>
</evidence>
<dbReference type="SMART" id="SM00717">
    <property type="entry name" value="SANT"/>
    <property type="match status" value="2"/>
</dbReference>
<dbReference type="GO" id="GO:0000981">
    <property type="term" value="F:DNA-binding transcription factor activity, RNA polymerase II-specific"/>
    <property type="evidence" value="ECO:0007669"/>
    <property type="project" value="TreeGrafter"/>
</dbReference>
<dbReference type="PANTHER" id="PTHR45614:SF218">
    <property type="entry name" value="TRANSCRIPTION FACTOR MYB119-RELATED"/>
    <property type="match status" value="1"/>
</dbReference>
<dbReference type="InterPro" id="IPR017930">
    <property type="entry name" value="Myb_dom"/>
</dbReference>
<evidence type="ECO:0000259" key="3">
    <source>
        <dbReference type="PROSITE" id="PS51294"/>
    </source>
</evidence>
<dbReference type="PANTHER" id="PTHR45614">
    <property type="entry name" value="MYB PROTEIN-RELATED"/>
    <property type="match status" value="1"/>
</dbReference>
<dbReference type="SUPFAM" id="SSF46689">
    <property type="entry name" value="Homeodomain-like"/>
    <property type="match status" value="1"/>
</dbReference>
<feature type="compositionally biased region" description="Gly residues" evidence="1">
    <location>
        <begin position="451"/>
        <end position="461"/>
    </location>
</feature>
<feature type="compositionally biased region" description="Gly residues" evidence="1">
    <location>
        <begin position="649"/>
        <end position="666"/>
    </location>
</feature>
<feature type="domain" description="Myb-like" evidence="2">
    <location>
        <begin position="41"/>
        <end position="96"/>
    </location>
</feature>
<protein>
    <submittedName>
        <fullName evidence="4">Uncharacterized protein</fullName>
    </submittedName>
</protein>
<feature type="domain" description="Myb-like" evidence="2">
    <location>
        <begin position="97"/>
        <end position="143"/>
    </location>
</feature>
<evidence type="ECO:0000313" key="4">
    <source>
        <dbReference type="EMBL" id="GLC60208.1"/>
    </source>
</evidence>
<feature type="compositionally biased region" description="Low complexity" evidence="1">
    <location>
        <begin position="793"/>
        <end position="804"/>
    </location>
</feature>
<feature type="region of interest" description="Disordered" evidence="1">
    <location>
        <begin position="642"/>
        <end position="666"/>
    </location>
</feature>
<feature type="region of interest" description="Disordered" evidence="1">
    <location>
        <begin position="451"/>
        <end position="491"/>
    </location>
</feature>
<reference evidence="4 5" key="1">
    <citation type="journal article" date="2023" name="Commun. Biol.">
        <title>Reorganization of the ancestral sex-determining regions during the evolution of trioecy in Pleodorina starrii.</title>
        <authorList>
            <person name="Takahashi K."/>
            <person name="Suzuki S."/>
            <person name="Kawai-Toyooka H."/>
            <person name="Yamamoto K."/>
            <person name="Hamaji T."/>
            <person name="Ootsuki R."/>
            <person name="Yamaguchi H."/>
            <person name="Kawachi M."/>
            <person name="Higashiyama T."/>
            <person name="Nozaki H."/>
        </authorList>
    </citation>
    <scope>NUCLEOTIDE SEQUENCE [LARGE SCALE GENOMIC DNA]</scope>
    <source>
        <strain evidence="4 5">NIES-4479</strain>
    </source>
</reference>
<feature type="compositionally biased region" description="Low complexity" evidence="1">
    <location>
        <begin position="21"/>
        <end position="32"/>
    </location>
</feature>
<dbReference type="PROSITE" id="PS50090">
    <property type="entry name" value="MYB_LIKE"/>
    <property type="match status" value="2"/>
</dbReference>
<dbReference type="PROSITE" id="PS51294">
    <property type="entry name" value="HTH_MYB"/>
    <property type="match status" value="2"/>
</dbReference>
<comment type="caution">
    <text evidence="4">The sequence shown here is derived from an EMBL/GenBank/DDBJ whole genome shotgun (WGS) entry which is preliminary data.</text>
</comment>
<dbReference type="GO" id="GO:0005634">
    <property type="term" value="C:nucleus"/>
    <property type="evidence" value="ECO:0007669"/>
    <property type="project" value="TreeGrafter"/>
</dbReference>
<dbReference type="GO" id="GO:0000978">
    <property type="term" value="F:RNA polymerase II cis-regulatory region sequence-specific DNA binding"/>
    <property type="evidence" value="ECO:0007669"/>
    <property type="project" value="TreeGrafter"/>
</dbReference>
<organism evidence="4 5">
    <name type="scientific">Pleodorina starrii</name>
    <dbReference type="NCBI Taxonomy" id="330485"/>
    <lineage>
        <taxon>Eukaryota</taxon>
        <taxon>Viridiplantae</taxon>
        <taxon>Chlorophyta</taxon>
        <taxon>core chlorophytes</taxon>
        <taxon>Chlorophyceae</taxon>
        <taxon>CS clade</taxon>
        <taxon>Chlamydomonadales</taxon>
        <taxon>Volvocaceae</taxon>
        <taxon>Pleodorina</taxon>
    </lineage>
</organism>
<feature type="compositionally biased region" description="Low complexity" evidence="1">
    <location>
        <begin position="816"/>
        <end position="841"/>
    </location>
</feature>
<name>A0A9W6F8H0_9CHLO</name>
<feature type="domain" description="HTH myb-type" evidence="3">
    <location>
        <begin position="41"/>
        <end position="100"/>
    </location>
</feature>
<feature type="region of interest" description="Disordered" evidence="1">
    <location>
        <begin position="506"/>
        <end position="582"/>
    </location>
</feature>
<feature type="compositionally biased region" description="Low complexity" evidence="1">
    <location>
        <begin position="890"/>
        <end position="925"/>
    </location>
</feature>
<feature type="compositionally biased region" description="Low complexity" evidence="1">
    <location>
        <begin position="553"/>
        <end position="565"/>
    </location>
</feature>
<feature type="compositionally biased region" description="Low complexity" evidence="1">
    <location>
        <begin position="767"/>
        <end position="784"/>
    </location>
</feature>